<keyword evidence="2" id="KW-0805">Transcription regulation</keyword>
<dbReference type="PANTHER" id="PTHR30126">
    <property type="entry name" value="HTH-TYPE TRANSCRIPTIONAL REGULATOR"/>
    <property type="match status" value="1"/>
</dbReference>
<dbReference type="Pfam" id="PF03466">
    <property type="entry name" value="LysR_substrate"/>
    <property type="match status" value="1"/>
</dbReference>
<evidence type="ECO:0000259" key="5">
    <source>
        <dbReference type="PROSITE" id="PS50931"/>
    </source>
</evidence>
<dbReference type="CDD" id="cd08420">
    <property type="entry name" value="PBP2_CysL_like"/>
    <property type="match status" value="1"/>
</dbReference>
<keyword evidence="4" id="KW-0804">Transcription</keyword>
<evidence type="ECO:0000256" key="1">
    <source>
        <dbReference type="ARBA" id="ARBA00009437"/>
    </source>
</evidence>
<keyword evidence="7" id="KW-1185">Reference proteome</keyword>
<dbReference type="SUPFAM" id="SSF46785">
    <property type="entry name" value="Winged helix' DNA-binding domain"/>
    <property type="match status" value="1"/>
</dbReference>
<dbReference type="SUPFAM" id="SSF53850">
    <property type="entry name" value="Periplasmic binding protein-like II"/>
    <property type="match status" value="1"/>
</dbReference>
<dbReference type="Pfam" id="PF00126">
    <property type="entry name" value="HTH_1"/>
    <property type="match status" value="1"/>
</dbReference>
<evidence type="ECO:0000256" key="4">
    <source>
        <dbReference type="ARBA" id="ARBA00023163"/>
    </source>
</evidence>
<gene>
    <name evidence="6" type="ORF">A7L45_04175</name>
</gene>
<dbReference type="Proteomes" id="UP000182569">
    <property type="component" value="Chromosome"/>
</dbReference>
<dbReference type="RefSeq" id="WP_071611605.1">
    <property type="nucleotide sequence ID" value="NZ_CP015756.1"/>
</dbReference>
<dbReference type="GO" id="GO:0003700">
    <property type="term" value="F:DNA-binding transcription factor activity"/>
    <property type="evidence" value="ECO:0007669"/>
    <property type="project" value="InterPro"/>
</dbReference>
<dbReference type="GO" id="GO:0000976">
    <property type="term" value="F:transcription cis-regulatory region binding"/>
    <property type="evidence" value="ECO:0007669"/>
    <property type="project" value="TreeGrafter"/>
</dbReference>
<dbReference type="AlphaFoldDB" id="A0A1J0GD84"/>
<feature type="domain" description="HTH lysR-type" evidence="5">
    <location>
        <begin position="1"/>
        <end position="57"/>
    </location>
</feature>
<reference evidence="7" key="1">
    <citation type="journal article" date="2016" name="Front. Microbiol.">
        <title>Complete Genome Sequence of Clostridium estertheticum DSM 8809, a Microbe Identified in Spoiled Vacuum Packed Beef.</title>
        <authorList>
            <person name="Yu Z."/>
            <person name="Gunn L."/>
            <person name="Brennan E."/>
            <person name="Reid R."/>
            <person name="Wall P.G."/>
            <person name="Gaora O.P."/>
            <person name="Hurley D."/>
            <person name="Bolton D."/>
            <person name="Fanning S."/>
        </authorList>
    </citation>
    <scope>NUCLEOTIDE SEQUENCE [LARGE SCALE GENOMIC DNA]</scope>
    <source>
        <strain evidence="7">DSM 8809</strain>
    </source>
</reference>
<dbReference type="STRING" id="1552.A7L45_04175"/>
<accession>A0A1J0GD84</accession>
<dbReference type="InterPro" id="IPR000847">
    <property type="entry name" value="LysR_HTH_N"/>
</dbReference>
<dbReference type="KEGG" id="ceu:A7L45_04175"/>
<comment type="similarity">
    <text evidence="1">Belongs to the LysR transcriptional regulatory family.</text>
</comment>
<dbReference type="EMBL" id="CP015756">
    <property type="protein sequence ID" value="APC39313.1"/>
    <property type="molecule type" value="Genomic_DNA"/>
</dbReference>
<dbReference type="Gene3D" id="1.10.10.10">
    <property type="entry name" value="Winged helix-like DNA-binding domain superfamily/Winged helix DNA-binding domain"/>
    <property type="match status" value="1"/>
</dbReference>
<keyword evidence="3" id="KW-0238">DNA-binding</keyword>
<evidence type="ECO:0000256" key="2">
    <source>
        <dbReference type="ARBA" id="ARBA00023015"/>
    </source>
</evidence>
<dbReference type="InterPro" id="IPR005119">
    <property type="entry name" value="LysR_subst-bd"/>
</dbReference>
<dbReference type="InterPro" id="IPR036388">
    <property type="entry name" value="WH-like_DNA-bd_sf"/>
</dbReference>
<dbReference type="InterPro" id="IPR036390">
    <property type="entry name" value="WH_DNA-bd_sf"/>
</dbReference>
<dbReference type="PANTHER" id="PTHR30126:SF64">
    <property type="entry name" value="HTH-TYPE TRANSCRIPTIONAL REGULATOR CITR"/>
    <property type="match status" value="1"/>
</dbReference>
<organism evidence="6 7">
    <name type="scientific">Clostridium estertheticum subsp. estertheticum</name>
    <dbReference type="NCBI Taxonomy" id="1552"/>
    <lineage>
        <taxon>Bacteria</taxon>
        <taxon>Bacillati</taxon>
        <taxon>Bacillota</taxon>
        <taxon>Clostridia</taxon>
        <taxon>Eubacteriales</taxon>
        <taxon>Clostridiaceae</taxon>
        <taxon>Clostridium</taxon>
    </lineage>
</organism>
<sequence>MDIRLQTFITVTKIKSFTKASEILNITQPAVSQHIKFLEEYYGVIFIKKCGKSINLTVEGKILYKYAIELNSIYRNLEAEFRNKDNINKTYYIGASMTIGGYILPYILADYRNCYKNIDILLQVNNTEEIIKKLLNRTIDLALIEGNFDREKFKYIKYKDDELVLAVSHLHEFAKYKNITLDKVLKGKLILREKGSGTREIFENDLLEMGYDLKDFKPYMELGSITAIKSLVEANLGYSIISKETLKKEVESGIIKIIPIKGLRIFREFNFVYIKDSDEEFVKTFIGFCLK</sequence>
<proteinExistence type="inferred from homology"/>
<evidence type="ECO:0000313" key="6">
    <source>
        <dbReference type="EMBL" id="APC39313.1"/>
    </source>
</evidence>
<dbReference type="PRINTS" id="PR00039">
    <property type="entry name" value="HTHLYSR"/>
</dbReference>
<evidence type="ECO:0000256" key="3">
    <source>
        <dbReference type="ARBA" id="ARBA00023125"/>
    </source>
</evidence>
<name>A0A1J0GD84_9CLOT</name>
<dbReference type="OrthoDB" id="9785745at2"/>
<dbReference type="Gene3D" id="3.40.190.290">
    <property type="match status" value="1"/>
</dbReference>
<evidence type="ECO:0000313" key="7">
    <source>
        <dbReference type="Proteomes" id="UP000182569"/>
    </source>
</evidence>
<protein>
    <submittedName>
        <fullName evidence="6">Transcriptional regulator</fullName>
    </submittedName>
</protein>
<dbReference type="PROSITE" id="PS50931">
    <property type="entry name" value="HTH_LYSR"/>
    <property type="match status" value="1"/>
</dbReference>